<dbReference type="EMBL" id="FXAU01000001">
    <property type="protein sequence ID" value="SMG09474.1"/>
    <property type="molecule type" value="Genomic_DNA"/>
</dbReference>
<sequence>MKRNLLITLLLLSTLACYAQRLIHDPSIPIQKFRIIIEQLRGGTVSENLTDLTYIPLGGTKNDVIDYIASSVFTKERIAIVNNENGHLFLYDEKGNLIKRISKIDGYKPKDKRVFYGVQREGNKLILFGELLKATLDFDGNILEKDIDYKYKTERPIVTLGETTYTYGRTEVKKDSFPEFALKMNDQILVRYDTRDTVSNIFSQGTPLVKISDTKAFAIFPTTYNFFELSPDGISKIHQFLFPLKNTIDTSNFQVYKSGQKLFEYLNKNQEKVYCVGQPLLYKNYLILQIGSLKLAAWVAYDINRGDIISLNKILPDVSNDFLEFLDRNTLTTDGEYLYSIIYPNAIPRAKDKSRNEGHSMRNEYAKLEKSLNPILVRFKLN</sequence>
<accession>A0A1X7I4M4</accession>
<protein>
    <recommendedName>
        <fullName evidence="4">6-bladed beta-propeller protein</fullName>
    </recommendedName>
</protein>
<evidence type="ECO:0000313" key="3">
    <source>
        <dbReference type="Proteomes" id="UP000192980"/>
    </source>
</evidence>
<keyword evidence="1" id="KW-0732">Signal</keyword>
<dbReference type="RefSeq" id="WP_085471341.1">
    <property type="nucleotide sequence ID" value="NZ_FXAU01000001.1"/>
</dbReference>
<feature type="chain" id="PRO_5010888577" description="6-bladed beta-propeller protein" evidence="1">
    <location>
        <begin position="20"/>
        <end position="382"/>
    </location>
</feature>
<feature type="signal peptide" evidence="1">
    <location>
        <begin position="1"/>
        <end position="19"/>
    </location>
</feature>
<evidence type="ECO:0000313" key="2">
    <source>
        <dbReference type="EMBL" id="SMG09474.1"/>
    </source>
</evidence>
<dbReference type="STRING" id="561061.SAMN05660862_0463"/>
<evidence type="ECO:0008006" key="4">
    <source>
        <dbReference type="Google" id="ProtNLM"/>
    </source>
</evidence>
<keyword evidence="3" id="KW-1185">Reference proteome</keyword>
<evidence type="ECO:0000256" key="1">
    <source>
        <dbReference type="SAM" id="SignalP"/>
    </source>
</evidence>
<dbReference type="Proteomes" id="UP000192980">
    <property type="component" value="Unassembled WGS sequence"/>
</dbReference>
<gene>
    <name evidence="2" type="ORF">SAMN05660862_0463</name>
</gene>
<name>A0A1X7I4M4_9SPHI</name>
<organism evidence="2 3">
    <name type="scientific">Sphingobacterium psychroaquaticum</name>
    <dbReference type="NCBI Taxonomy" id="561061"/>
    <lineage>
        <taxon>Bacteria</taxon>
        <taxon>Pseudomonadati</taxon>
        <taxon>Bacteroidota</taxon>
        <taxon>Sphingobacteriia</taxon>
        <taxon>Sphingobacteriales</taxon>
        <taxon>Sphingobacteriaceae</taxon>
        <taxon>Sphingobacterium</taxon>
    </lineage>
</organism>
<dbReference type="PROSITE" id="PS51257">
    <property type="entry name" value="PROKAR_LIPOPROTEIN"/>
    <property type="match status" value="1"/>
</dbReference>
<dbReference type="AlphaFoldDB" id="A0A1X7I4M4"/>
<reference evidence="2 3" key="1">
    <citation type="submission" date="2017-04" db="EMBL/GenBank/DDBJ databases">
        <authorList>
            <person name="Afonso C.L."/>
            <person name="Miller P.J."/>
            <person name="Scott M.A."/>
            <person name="Spackman E."/>
            <person name="Goraichik I."/>
            <person name="Dimitrov K.M."/>
            <person name="Suarez D.L."/>
            <person name="Swayne D.E."/>
        </authorList>
    </citation>
    <scope>NUCLEOTIDE SEQUENCE [LARGE SCALE GENOMIC DNA]</scope>
    <source>
        <strain evidence="2 3">DSM 22418</strain>
    </source>
</reference>
<dbReference type="OrthoDB" id="699377at2"/>
<proteinExistence type="predicted"/>